<dbReference type="Proteomes" id="UP001596266">
    <property type="component" value="Unassembled WGS sequence"/>
</dbReference>
<keyword evidence="2" id="KW-1185">Reference proteome</keyword>
<accession>A0ABW1WYX3</accession>
<organism evidence="1 2">
    <name type="scientific">Luteococcus sanguinis</name>
    <dbReference type="NCBI Taxonomy" id="174038"/>
    <lineage>
        <taxon>Bacteria</taxon>
        <taxon>Bacillati</taxon>
        <taxon>Actinomycetota</taxon>
        <taxon>Actinomycetes</taxon>
        <taxon>Propionibacteriales</taxon>
        <taxon>Propionibacteriaceae</taxon>
        <taxon>Luteococcus</taxon>
    </lineage>
</organism>
<reference evidence="2" key="1">
    <citation type="journal article" date="2019" name="Int. J. Syst. Evol. Microbiol.">
        <title>The Global Catalogue of Microorganisms (GCM) 10K type strain sequencing project: providing services to taxonomists for standard genome sequencing and annotation.</title>
        <authorList>
            <consortium name="The Broad Institute Genomics Platform"/>
            <consortium name="The Broad Institute Genome Sequencing Center for Infectious Disease"/>
            <person name="Wu L."/>
            <person name="Ma J."/>
        </authorList>
    </citation>
    <scope>NUCLEOTIDE SEQUENCE [LARGE SCALE GENOMIC DNA]</scope>
    <source>
        <strain evidence="2">CGMCC 1.15277</strain>
    </source>
</reference>
<gene>
    <name evidence="1" type="ORF">ACFP57_00460</name>
</gene>
<sequence>MWELDLRLVDDWLDGLSSEDYDQVFAALRVLSREGPTLGRPLVDTIKGSNVKSLKELRPGSTGRSEIRMLFAFDPR</sequence>
<name>A0ABW1WYX3_9ACTN</name>
<proteinExistence type="predicted"/>
<dbReference type="RefSeq" id="WP_343886599.1">
    <property type="nucleotide sequence ID" value="NZ_BAAAKI010000017.1"/>
</dbReference>
<evidence type="ECO:0000313" key="2">
    <source>
        <dbReference type="Proteomes" id="UP001596266"/>
    </source>
</evidence>
<dbReference type="Pfam" id="PF05973">
    <property type="entry name" value="Gp49"/>
    <property type="match status" value="1"/>
</dbReference>
<evidence type="ECO:0000313" key="1">
    <source>
        <dbReference type="EMBL" id="MFC6395469.1"/>
    </source>
</evidence>
<protein>
    <submittedName>
        <fullName evidence="1">Type II toxin-antitoxin system RelE/ParE family toxin</fullName>
    </submittedName>
</protein>
<dbReference type="EMBL" id="JBHSUA010000002">
    <property type="protein sequence ID" value="MFC6395469.1"/>
    <property type="molecule type" value="Genomic_DNA"/>
</dbReference>
<dbReference type="InterPro" id="IPR009241">
    <property type="entry name" value="HigB-like"/>
</dbReference>
<comment type="caution">
    <text evidence="1">The sequence shown here is derived from an EMBL/GenBank/DDBJ whole genome shotgun (WGS) entry which is preliminary data.</text>
</comment>